<proteinExistence type="predicted"/>
<organism evidence="1 2">
    <name type="scientific">Biomphalaria pfeifferi</name>
    <name type="common">Bloodfluke planorb</name>
    <name type="synonym">Freshwater snail</name>
    <dbReference type="NCBI Taxonomy" id="112525"/>
    <lineage>
        <taxon>Eukaryota</taxon>
        <taxon>Metazoa</taxon>
        <taxon>Spiralia</taxon>
        <taxon>Lophotrochozoa</taxon>
        <taxon>Mollusca</taxon>
        <taxon>Gastropoda</taxon>
        <taxon>Heterobranchia</taxon>
        <taxon>Euthyneura</taxon>
        <taxon>Panpulmonata</taxon>
        <taxon>Hygrophila</taxon>
        <taxon>Lymnaeoidea</taxon>
        <taxon>Planorbidae</taxon>
        <taxon>Biomphalaria</taxon>
    </lineage>
</organism>
<evidence type="ECO:0000313" key="1">
    <source>
        <dbReference type="EMBL" id="KAK0048454.1"/>
    </source>
</evidence>
<dbReference type="AlphaFoldDB" id="A0AAD8F391"/>
<dbReference type="Proteomes" id="UP001233172">
    <property type="component" value="Unassembled WGS sequence"/>
</dbReference>
<evidence type="ECO:0000313" key="2">
    <source>
        <dbReference type="Proteomes" id="UP001233172"/>
    </source>
</evidence>
<accession>A0AAD8F391</accession>
<name>A0AAD8F391_BIOPF</name>
<dbReference type="EMBL" id="JASAOG010000137">
    <property type="protein sequence ID" value="KAK0048454.1"/>
    <property type="molecule type" value="Genomic_DNA"/>
</dbReference>
<sequence length="114" mass="12951">MPWTLCQHKSTCFTVKLKSKTHSNSWRQIAPTIEGLHQKNDAMDLVSAQISMLYSKAKELKTHSNSWRQIAPTIEGLHHKTDAMDLVSAQISMLYSKAKEQNPQQLLETNSTNN</sequence>
<gene>
    <name evidence="1" type="ORF">Bpfe_022069</name>
</gene>
<reference evidence="1" key="2">
    <citation type="submission" date="2023-04" db="EMBL/GenBank/DDBJ databases">
        <authorList>
            <person name="Bu L."/>
            <person name="Lu L."/>
            <person name="Laidemitt M.R."/>
            <person name="Zhang S.M."/>
            <person name="Mutuku M."/>
            <person name="Mkoji G."/>
            <person name="Steinauer M."/>
            <person name="Loker E.S."/>
        </authorList>
    </citation>
    <scope>NUCLEOTIDE SEQUENCE</scope>
    <source>
        <strain evidence="1">KasaAsao</strain>
        <tissue evidence="1">Whole Snail</tissue>
    </source>
</reference>
<reference evidence="1" key="1">
    <citation type="journal article" date="2023" name="PLoS Negl. Trop. Dis.">
        <title>A genome sequence for Biomphalaria pfeifferi, the major vector snail for the human-infecting parasite Schistosoma mansoni.</title>
        <authorList>
            <person name="Bu L."/>
            <person name="Lu L."/>
            <person name="Laidemitt M.R."/>
            <person name="Zhang S.M."/>
            <person name="Mutuku M."/>
            <person name="Mkoji G."/>
            <person name="Steinauer M."/>
            <person name="Loker E.S."/>
        </authorList>
    </citation>
    <scope>NUCLEOTIDE SEQUENCE</scope>
    <source>
        <strain evidence="1">KasaAsao</strain>
    </source>
</reference>
<keyword evidence="2" id="KW-1185">Reference proteome</keyword>
<protein>
    <submittedName>
        <fullName evidence="1">Uncharacterized protein</fullName>
    </submittedName>
</protein>
<comment type="caution">
    <text evidence="1">The sequence shown here is derived from an EMBL/GenBank/DDBJ whole genome shotgun (WGS) entry which is preliminary data.</text>
</comment>